<feature type="transmembrane region" description="Helical" evidence="8">
    <location>
        <begin position="44"/>
        <end position="68"/>
    </location>
</feature>
<evidence type="ECO:0000256" key="1">
    <source>
        <dbReference type="ARBA" id="ARBA00004651"/>
    </source>
</evidence>
<dbReference type="Pfam" id="PF03595">
    <property type="entry name" value="SLAC1"/>
    <property type="match status" value="1"/>
</dbReference>
<evidence type="ECO:0000313" key="10">
    <source>
        <dbReference type="Proteomes" id="UP001218218"/>
    </source>
</evidence>
<gene>
    <name evidence="9" type="ORF">DFH08DRAFT_858914</name>
</gene>
<name>A0AAD7A942_9AGAR</name>
<feature type="transmembrane region" description="Helical" evidence="8">
    <location>
        <begin position="120"/>
        <end position="146"/>
    </location>
</feature>
<keyword evidence="5 8" id="KW-0812">Transmembrane</keyword>
<keyword evidence="10" id="KW-1185">Reference proteome</keyword>
<feature type="transmembrane region" description="Helical" evidence="8">
    <location>
        <begin position="194"/>
        <end position="215"/>
    </location>
</feature>
<dbReference type="Gene3D" id="1.50.10.150">
    <property type="entry name" value="Voltage-dependent anion channel"/>
    <property type="match status" value="1"/>
</dbReference>
<evidence type="ECO:0000256" key="8">
    <source>
        <dbReference type="SAM" id="Phobius"/>
    </source>
</evidence>
<dbReference type="EMBL" id="JARIHO010000012">
    <property type="protein sequence ID" value="KAJ7352431.1"/>
    <property type="molecule type" value="Genomic_DNA"/>
</dbReference>
<dbReference type="InterPro" id="IPR038665">
    <property type="entry name" value="Voltage-dep_anion_channel_sf"/>
</dbReference>
<sequence>MSTTRKTFKTCIRHFTWSWHTVVMGTGAVAGLVSRFHFGQGSEAIKILTLLFFFLNLFFFVAITAATIARYYMFPKLWQAMLQHPTQSLFIGAFPMGAATLINTALAINQNYDFSGTKFLYALWAFWWLDCSVSLFTAVGMIFVMMTKHQHSLNQMSALWLLPVVTLIVASSTGGLLATALAHHPTCASLTTAVSFNLLIMGLSLALMIITVYLMRLVVHGPLDTSVIFSSFIILGPLGQGGFSMLINAQNIGRIPLPPPFSPAVIQTVCLCAAWTLWSIALVWLCIALCSVGSVVREQRIPFTIAYWGTIFPNGVFALLTVELGEVLESPTLHYLGAIFSGELRFIFGAF</sequence>
<keyword evidence="4" id="KW-1003">Cell membrane</keyword>
<keyword evidence="6 8" id="KW-1133">Transmembrane helix</keyword>
<dbReference type="InterPro" id="IPR004695">
    <property type="entry name" value="SLAC1/Mae1/Ssu1/TehA"/>
</dbReference>
<evidence type="ECO:0000256" key="3">
    <source>
        <dbReference type="ARBA" id="ARBA00022448"/>
    </source>
</evidence>
<proteinExistence type="inferred from homology"/>
<comment type="subcellular location">
    <subcellularLocation>
        <location evidence="1">Cell membrane</location>
        <topology evidence="1">Multi-pass membrane protein</topology>
    </subcellularLocation>
</comment>
<dbReference type="AlphaFoldDB" id="A0AAD7A942"/>
<feature type="transmembrane region" description="Helical" evidence="8">
    <location>
        <begin position="21"/>
        <end position="38"/>
    </location>
</feature>
<evidence type="ECO:0000256" key="5">
    <source>
        <dbReference type="ARBA" id="ARBA00022692"/>
    </source>
</evidence>
<dbReference type="GO" id="GO:0000319">
    <property type="term" value="F:sulfite transmembrane transporter activity"/>
    <property type="evidence" value="ECO:0007669"/>
    <property type="project" value="TreeGrafter"/>
</dbReference>
<feature type="transmembrane region" description="Helical" evidence="8">
    <location>
        <begin position="158"/>
        <end position="182"/>
    </location>
</feature>
<evidence type="ECO:0000256" key="7">
    <source>
        <dbReference type="ARBA" id="ARBA00023136"/>
    </source>
</evidence>
<feature type="transmembrane region" description="Helical" evidence="8">
    <location>
        <begin position="227"/>
        <end position="246"/>
    </location>
</feature>
<evidence type="ECO:0000256" key="4">
    <source>
        <dbReference type="ARBA" id="ARBA00022475"/>
    </source>
</evidence>
<protein>
    <submittedName>
        <fullName evidence="9">Voltage-dependent anion channel</fullName>
    </submittedName>
</protein>
<evidence type="ECO:0000313" key="9">
    <source>
        <dbReference type="EMBL" id="KAJ7352431.1"/>
    </source>
</evidence>
<evidence type="ECO:0000256" key="6">
    <source>
        <dbReference type="ARBA" id="ARBA00022989"/>
    </source>
</evidence>
<dbReference type="InterPro" id="IPR051629">
    <property type="entry name" value="Sulfite_efflux_TDT"/>
</dbReference>
<evidence type="ECO:0000256" key="2">
    <source>
        <dbReference type="ARBA" id="ARBA00008566"/>
    </source>
</evidence>
<feature type="transmembrane region" description="Helical" evidence="8">
    <location>
        <begin position="89"/>
        <end position="108"/>
    </location>
</feature>
<accession>A0AAD7A942</accession>
<reference evidence="9" key="1">
    <citation type="submission" date="2023-03" db="EMBL/GenBank/DDBJ databases">
        <title>Massive genome expansion in bonnet fungi (Mycena s.s.) driven by repeated elements and novel gene families across ecological guilds.</title>
        <authorList>
            <consortium name="Lawrence Berkeley National Laboratory"/>
            <person name="Harder C.B."/>
            <person name="Miyauchi S."/>
            <person name="Viragh M."/>
            <person name="Kuo A."/>
            <person name="Thoen E."/>
            <person name="Andreopoulos B."/>
            <person name="Lu D."/>
            <person name="Skrede I."/>
            <person name="Drula E."/>
            <person name="Henrissat B."/>
            <person name="Morin E."/>
            <person name="Kohler A."/>
            <person name="Barry K."/>
            <person name="LaButti K."/>
            <person name="Morin E."/>
            <person name="Salamov A."/>
            <person name="Lipzen A."/>
            <person name="Mereny Z."/>
            <person name="Hegedus B."/>
            <person name="Baldrian P."/>
            <person name="Stursova M."/>
            <person name="Weitz H."/>
            <person name="Taylor A."/>
            <person name="Grigoriev I.V."/>
            <person name="Nagy L.G."/>
            <person name="Martin F."/>
            <person name="Kauserud H."/>
        </authorList>
    </citation>
    <scope>NUCLEOTIDE SEQUENCE</scope>
    <source>
        <strain evidence="9">CBHHK002</strain>
    </source>
</reference>
<dbReference type="GO" id="GO:0005886">
    <property type="term" value="C:plasma membrane"/>
    <property type="evidence" value="ECO:0007669"/>
    <property type="project" value="UniProtKB-SubCell"/>
</dbReference>
<organism evidence="9 10">
    <name type="scientific">Mycena albidolilacea</name>
    <dbReference type="NCBI Taxonomy" id="1033008"/>
    <lineage>
        <taxon>Eukaryota</taxon>
        <taxon>Fungi</taxon>
        <taxon>Dikarya</taxon>
        <taxon>Basidiomycota</taxon>
        <taxon>Agaricomycotina</taxon>
        <taxon>Agaricomycetes</taxon>
        <taxon>Agaricomycetidae</taxon>
        <taxon>Agaricales</taxon>
        <taxon>Marasmiineae</taxon>
        <taxon>Mycenaceae</taxon>
        <taxon>Mycena</taxon>
    </lineage>
</organism>
<feature type="transmembrane region" description="Helical" evidence="8">
    <location>
        <begin position="266"/>
        <end position="289"/>
    </location>
</feature>
<keyword evidence="3" id="KW-0813">Transport</keyword>
<dbReference type="Proteomes" id="UP001218218">
    <property type="component" value="Unassembled WGS sequence"/>
</dbReference>
<keyword evidence="7 8" id="KW-0472">Membrane</keyword>
<dbReference type="PANTHER" id="PTHR31686">
    <property type="match status" value="1"/>
</dbReference>
<comment type="caution">
    <text evidence="9">The sequence shown here is derived from an EMBL/GenBank/DDBJ whole genome shotgun (WGS) entry which is preliminary data.</text>
</comment>
<feature type="transmembrane region" description="Helical" evidence="8">
    <location>
        <begin position="301"/>
        <end position="320"/>
    </location>
</feature>
<dbReference type="PANTHER" id="PTHR31686:SF3">
    <property type="entry name" value="ACID TRANSPORT PROTEIN, PUTATIVE (AFU_ORTHOLOGUE AFUA_4G09410)-RELATED"/>
    <property type="match status" value="1"/>
</dbReference>
<comment type="similarity">
    <text evidence="2">Belongs to the tellurite-resistance/dicarboxylate transporter (TDT) family.</text>
</comment>